<dbReference type="PROSITE" id="PS51257">
    <property type="entry name" value="PROKAR_LIPOPROTEIN"/>
    <property type="match status" value="1"/>
</dbReference>
<reference evidence="1 2" key="1">
    <citation type="submission" date="2018-06" db="EMBL/GenBank/DDBJ databases">
        <title>Azoarcus communis strain SWub3 genome.</title>
        <authorList>
            <person name="Zorraquino Salvo V."/>
            <person name="Toubiana D."/>
            <person name="Blumwald E."/>
        </authorList>
    </citation>
    <scope>NUCLEOTIDE SEQUENCE [LARGE SCALE GENOMIC DNA]</scope>
    <source>
        <strain evidence="1 2">SWub3</strain>
    </source>
</reference>
<dbReference type="RefSeq" id="WP_110524819.1">
    <property type="nucleotide sequence ID" value="NZ_QKOE01000007.1"/>
</dbReference>
<comment type="caution">
    <text evidence="1">The sequence shown here is derived from an EMBL/GenBank/DDBJ whole genome shotgun (WGS) entry which is preliminary data.</text>
</comment>
<dbReference type="EMBL" id="QKOE01000007">
    <property type="protein sequence ID" value="PZA16371.1"/>
    <property type="molecule type" value="Genomic_DNA"/>
</dbReference>
<evidence type="ECO:0000313" key="2">
    <source>
        <dbReference type="Proteomes" id="UP000248259"/>
    </source>
</evidence>
<protein>
    <submittedName>
        <fullName evidence="1">Protein nirF</fullName>
    </submittedName>
</protein>
<accession>A0A323UVV2</accession>
<gene>
    <name evidence="1" type="ORF">DNK49_11990</name>
</gene>
<dbReference type="OrthoDB" id="5290932at2"/>
<dbReference type="PANTHER" id="PTHR47197">
    <property type="entry name" value="PROTEIN NIRF"/>
    <property type="match status" value="1"/>
</dbReference>
<dbReference type="PANTHER" id="PTHR47197:SF3">
    <property type="entry name" value="DIHYDRO-HEME D1 DEHYDROGENASE"/>
    <property type="match status" value="1"/>
</dbReference>
<keyword evidence="2" id="KW-1185">Reference proteome</keyword>
<dbReference type="InterPro" id="IPR003143">
    <property type="entry name" value="Cyt_cd1_C_sf"/>
</dbReference>
<sequence length="404" mass="43593">MSDQNVRLAPPLLWVILLPAMVLLLSACATGMPTTQVRGTGDLGVVIERADGRVQIVETSGRSVLARVPGLGDLSHASVVFSRDARHAYVFGRDGGLTKVDLLSASVVGRVMQAGNAIGGAISQDGRIVVAQNYAPGGIKAFDADTLELLADVPAEYGTEGKRSKVVGLADLPGNRFAYALFDADEIRVTDLSDPTHPTTQRYAAGRQPYDGLVTPDGRHYIAGLFGEDGLAMLDLWQPEQGVRKILAGYGMGAEPLPVYKMPHLRGWAVAGGRAYLPAIGRHEVLVVDTRSWQEVARIPVKSQPVFVMARPDGREVWVNFAFPDNGWVQVIDTLDQSVVDTLQPGRAILHMEFAPKGETVWLSARDDNRVVVYDTATRKPLGSFDSASPSGIFFTSRAMRTGF</sequence>
<dbReference type="SUPFAM" id="SSF51004">
    <property type="entry name" value="C-terminal (heme d1) domain of cytochrome cd1-nitrite reductase"/>
    <property type="match status" value="1"/>
</dbReference>
<dbReference type="Gene3D" id="2.140.10.20">
    <property type="entry name" value="C-terminal (heme d1) domain of cytochrome cd1-nitrite reductase"/>
    <property type="match status" value="1"/>
</dbReference>
<dbReference type="AlphaFoldDB" id="A0A323UVV2"/>
<name>A0A323UVV2_9RHOO</name>
<organism evidence="1 2">
    <name type="scientific">Parazoarcus communis SWub3 = DSM 12120</name>
    <dbReference type="NCBI Taxonomy" id="1121029"/>
    <lineage>
        <taxon>Bacteria</taxon>
        <taxon>Pseudomonadati</taxon>
        <taxon>Pseudomonadota</taxon>
        <taxon>Betaproteobacteria</taxon>
        <taxon>Rhodocyclales</taxon>
        <taxon>Zoogloeaceae</taxon>
        <taxon>Parazoarcus</taxon>
    </lineage>
</organism>
<dbReference type="CDD" id="cd20778">
    <property type="entry name" value="8prop_hemeD1_NirF"/>
    <property type="match status" value="1"/>
</dbReference>
<dbReference type="Proteomes" id="UP000248259">
    <property type="component" value="Unassembled WGS sequence"/>
</dbReference>
<dbReference type="InterPro" id="IPR011048">
    <property type="entry name" value="Haem_d1_sf"/>
</dbReference>
<dbReference type="InterPro" id="IPR051200">
    <property type="entry name" value="Host-pathogen_enzymatic-act"/>
</dbReference>
<proteinExistence type="predicted"/>
<dbReference type="Pfam" id="PF02239">
    <property type="entry name" value="Cytochrom_D1"/>
    <property type="match status" value="1"/>
</dbReference>
<evidence type="ECO:0000313" key="1">
    <source>
        <dbReference type="EMBL" id="PZA16371.1"/>
    </source>
</evidence>